<dbReference type="PANTHER" id="PTHR42756">
    <property type="entry name" value="TRANSCRIPTIONAL REGULATOR, MARR"/>
    <property type="match status" value="1"/>
</dbReference>
<protein>
    <recommendedName>
        <fullName evidence="4">HTH marR-type domain-containing protein</fullName>
    </recommendedName>
</protein>
<dbReference type="InterPro" id="IPR000835">
    <property type="entry name" value="HTH_MarR-typ"/>
</dbReference>
<dbReference type="PRINTS" id="PR00598">
    <property type="entry name" value="HTHMARR"/>
</dbReference>
<evidence type="ECO:0000259" key="4">
    <source>
        <dbReference type="PROSITE" id="PS50995"/>
    </source>
</evidence>
<dbReference type="Pfam" id="PF01047">
    <property type="entry name" value="MarR"/>
    <property type="match status" value="1"/>
</dbReference>
<dbReference type="OrthoDB" id="6462103at2"/>
<proteinExistence type="predicted"/>
<dbReference type="InterPro" id="IPR036388">
    <property type="entry name" value="WH-like_DNA-bd_sf"/>
</dbReference>
<evidence type="ECO:0000256" key="2">
    <source>
        <dbReference type="ARBA" id="ARBA00023125"/>
    </source>
</evidence>
<keyword evidence="1" id="KW-0805">Transcription regulation</keyword>
<comment type="caution">
    <text evidence="5">The sequence shown here is derived from an EMBL/GenBank/DDBJ whole genome shotgun (WGS) entry which is preliminary data.</text>
</comment>
<sequence length="147" mass="16980">MNSDMSLGKWISLLYRYGHIYITKELEQYDIGKGQFLFLIALYQKDGMSQDEIASFLHIDKGTTARALKKLELNGYIERKSNDQDLRSNFIFLTHKAMAFKPNLRSSLQGWTDILSAGLTDEELEMAFTLFRKMAKNAADYVHNERA</sequence>
<keyword evidence="3" id="KW-0804">Transcription</keyword>
<dbReference type="SMART" id="SM00347">
    <property type="entry name" value="HTH_MARR"/>
    <property type="match status" value="1"/>
</dbReference>
<feature type="domain" description="HTH marR-type" evidence="4">
    <location>
        <begin position="1"/>
        <end position="136"/>
    </location>
</feature>
<evidence type="ECO:0000256" key="3">
    <source>
        <dbReference type="ARBA" id="ARBA00023163"/>
    </source>
</evidence>
<dbReference type="GO" id="GO:0003700">
    <property type="term" value="F:DNA-binding transcription factor activity"/>
    <property type="evidence" value="ECO:0007669"/>
    <property type="project" value="InterPro"/>
</dbReference>
<gene>
    <name evidence="5" type="ORF">BHU72_13475</name>
</gene>
<organism evidence="5 6">
    <name type="scientific">Desulfuribacillus stibiiarsenatis</name>
    <dbReference type="NCBI Taxonomy" id="1390249"/>
    <lineage>
        <taxon>Bacteria</taxon>
        <taxon>Bacillati</taxon>
        <taxon>Bacillota</taxon>
        <taxon>Desulfuribacillia</taxon>
        <taxon>Desulfuribacillales</taxon>
        <taxon>Desulfuribacillaceae</taxon>
        <taxon>Desulfuribacillus</taxon>
    </lineage>
</organism>
<keyword evidence="2" id="KW-0238">DNA-binding</keyword>
<dbReference type="Gene3D" id="1.10.10.10">
    <property type="entry name" value="Winged helix-like DNA-binding domain superfamily/Winged helix DNA-binding domain"/>
    <property type="match status" value="1"/>
</dbReference>
<dbReference type="PANTHER" id="PTHR42756:SF2">
    <property type="entry name" value="MARR FAMILY REGULATORY PROTEIN"/>
    <property type="match status" value="1"/>
</dbReference>
<dbReference type="Proteomes" id="UP000095255">
    <property type="component" value="Unassembled WGS sequence"/>
</dbReference>
<keyword evidence="6" id="KW-1185">Reference proteome</keyword>
<evidence type="ECO:0000313" key="6">
    <source>
        <dbReference type="Proteomes" id="UP000095255"/>
    </source>
</evidence>
<evidence type="ECO:0000256" key="1">
    <source>
        <dbReference type="ARBA" id="ARBA00023015"/>
    </source>
</evidence>
<dbReference type="SUPFAM" id="SSF46785">
    <property type="entry name" value="Winged helix' DNA-binding domain"/>
    <property type="match status" value="1"/>
</dbReference>
<name>A0A1E5L903_9FIRM</name>
<dbReference type="RefSeq" id="WP_069701210.1">
    <property type="nucleotide sequence ID" value="NZ_MJAT01000004.1"/>
</dbReference>
<dbReference type="EMBL" id="MJAT01000004">
    <property type="protein sequence ID" value="OEH86423.1"/>
    <property type="molecule type" value="Genomic_DNA"/>
</dbReference>
<reference evidence="5 6" key="1">
    <citation type="submission" date="2016-09" db="EMBL/GenBank/DDBJ databases">
        <title>Desulfuribacillus arsenicus sp. nov., an obligately anaerobic, dissimilatory arsenic- and antimonate-reducing bacterium isolated from anoxic sediments.</title>
        <authorList>
            <person name="Abin C.A."/>
            <person name="Hollibaugh J.T."/>
        </authorList>
    </citation>
    <scope>NUCLEOTIDE SEQUENCE [LARGE SCALE GENOMIC DNA]</scope>
    <source>
        <strain evidence="5 6">MLFW-2</strain>
    </source>
</reference>
<dbReference type="AlphaFoldDB" id="A0A1E5L903"/>
<dbReference type="STRING" id="1390249.BHU72_13475"/>
<dbReference type="GO" id="GO:0003677">
    <property type="term" value="F:DNA binding"/>
    <property type="evidence" value="ECO:0007669"/>
    <property type="project" value="UniProtKB-KW"/>
</dbReference>
<dbReference type="InterPro" id="IPR036390">
    <property type="entry name" value="WH_DNA-bd_sf"/>
</dbReference>
<evidence type="ECO:0000313" key="5">
    <source>
        <dbReference type="EMBL" id="OEH86423.1"/>
    </source>
</evidence>
<dbReference type="PROSITE" id="PS50995">
    <property type="entry name" value="HTH_MARR_2"/>
    <property type="match status" value="1"/>
</dbReference>
<accession>A0A1E5L903</accession>